<gene>
    <name evidence="2" type="ORF">OXX778_LOCUS2315</name>
</gene>
<sequence>MCITAYTYDPFEYIIGDKLSHNNTEAQSAIRQAYSRLSTMYCMLSDYYSTNNCEFQLKPLNLETLALKWMDPSYEIREAAQALLKNELKRIGPNGRAQLIKTWEPHLSSFLKDFDDLNQTNAQATQIAQSTISLASTPDQAQAPTRTTSPHHELAHLPPTSNRMRRKQFVAVIILSLIGAEFGQDVSSNKNQAPYRTIPQGFSLEDHSILKRISNALSNLVSNKALQYDITRRAAIDLMGRGFTIWEPFIQPTYVLLSLLELSADAELYLPRNEIFHNIKEDRLSINLPLTSIADLCKIARNSLSIIANSKPKTFILTIAKEIKRINSTSSQSAQVNNMSFSSALTRGKPEILKIIERLSDNQSQDVYELLSDVIEIVLFCLDPNLIRSNGFEETFPALFKFPMLRYCKETKRIICGCHNGRLVVYEYKASKWNFQSYPAHNGQPIVAVAVSSDSKYVASYSAHDNSLIFWQSSGGNIFNIGSNTIKQIKTCNAAPTELSVPYTKLAYLFWQNRTLNLIYHDNRKFSYQI</sequence>
<comment type="caution">
    <text evidence="2">The sequence shown here is derived from an EMBL/GenBank/DDBJ whole genome shotgun (WGS) entry which is preliminary data.</text>
</comment>
<accession>A0A813MMD4</accession>
<protein>
    <submittedName>
        <fullName evidence="2">Uncharacterized protein</fullName>
    </submittedName>
</protein>
<reference evidence="2" key="1">
    <citation type="submission" date="2021-02" db="EMBL/GenBank/DDBJ databases">
        <authorList>
            <person name="Nowell W R."/>
        </authorList>
    </citation>
    <scope>NUCLEOTIDE SEQUENCE</scope>
    <source>
        <strain evidence="2">Ploen Becks lab</strain>
    </source>
</reference>
<dbReference type="InterPro" id="IPR036322">
    <property type="entry name" value="WD40_repeat_dom_sf"/>
</dbReference>
<dbReference type="AlphaFoldDB" id="A0A813MMD4"/>
<organism evidence="2 3">
    <name type="scientific">Brachionus calyciflorus</name>
    <dbReference type="NCBI Taxonomy" id="104777"/>
    <lineage>
        <taxon>Eukaryota</taxon>
        <taxon>Metazoa</taxon>
        <taxon>Spiralia</taxon>
        <taxon>Gnathifera</taxon>
        <taxon>Rotifera</taxon>
        <taxon>Eurotatoria</taxon>
        <taxon>Monogononta</taxon>
        <taxon>Pseudotrocha</taxon>
        <taxon>Ploima</taxon>
        <taxon>Brachionidae</taxon>
        <taxon>Brachionus</taxon>
    </lineage>
</organism>
<feature type="region of interest" description="Disordered" evidence="1">
    <location>
        <begin position="138"/>
        <end position="160"/>
    </location>
</feature>
<feature type="compositionally biased region" description="Polar residues" evidence="1">
    <location>
        <begin position="138"/>
        <end position="148"/>
    </location>
</feature>
<dbReference type="EMBL" id="CAJNOC010000178">
    <property type="protein sequence ID" value="CAF0723210.1"/>
    <property type="molecule type" value="Genomic_DNA"/>
</dbReference>
<dbReference type="SUPFAM" id="SSF50978">
    <property type="entry name" value="WD40 repeat-like"/>
    <property type="match status" value="1"/>
</dbReference>
<evidence type="ECO:0000256" key="1">
    <source>
        <dbReference type="SAM" id="MobiDB-lite"/>
    </source>
</evidence>
<dbReference type="OrthoDB" id="338622at2759"/>
<dbReference type="InterPro" id="IPR015943">
    <property type="entry name" value="WD40/YVTN_repeat-like_dom_sf"/>
</dbReference>
<dbReference type="Proteomes" id="UP000663879">
    <property type="component" value="Unassembled WGS sequence"/>
</dbReference>
<dbReference type="InterPro" id="IPR049916">
    <property type="entry name" value="WDR72-like"/>
</dbReference>
<dbReference type="PANTHER" id="PTHR44099:SF4">
    <property type="entry name" value="RABCONNECTIN-3B, ISOFORM A"/>
    <property type="match status" value="1"/>
</dbReference>
<proteinExistence type="predicted"/>
<keyword evidence="3" id="KW-1185">Reference proteome</keyword>
<evidence type="ECO:0000313" key="2">
    <source>
        <dbReference type="EMBL" id="CAF0723210.1"/>
    </source>
</evidence>
<name>A0A813MMD4_9BILA</name>
<dbReference type="Gene3D" id="2.130.10.10">
    <property type="entry name" value="YVTN repeat-like/Quinoprotein amine dehydrogenase"/>
    <property type="match status" value="1"/>
</dbReference>
<dbReference type="GO" id="GO:0005737">
    <property type="term" value="C:cytoplasm"/>
    <property type="evidence" value="ECO:0007669"/>
    <property type="project" value="TreeGrafter"/>
</dbReference>
<dbReference type="PANTHER" id="PTHR44099">
    <property type="entry name" value="RABCONNECTIN-3B, ISOFORM A"/>
    <property type="match status" value="1"/>
</dbReference>
<evidence type="ECO:0000313" key="3">
    <source>
        <dbReference type="Proteomes" id="UP000663879"/>
    </source>
</evidence>